<dbReference type="SUPFAM" id="SSF56672">
    <property type="entry name" value="DNA/RNA polymerases"/>
    <property type="match status" value="1"/>
</dbReference>
<dbReference type="InterPro" id="IPR052055">
    <property type="entry name" value="Hepadnavirus_pol/RT"/>
</dbReference>
<dbReference type="Gene3D" id="3.10.10.10">
    <property type="entry name" value="HIV Type 1 Reverse Transcriptase, subunit A, domain 1"/>
    <property type="match status" value="1"/>
</dbReference>
<dbReference type="EnsemblMetazoa" id="G17681.1">
    <property type="protein sequence ID" value="G17681.1:cds"/>
    <property type="gene ID" value="G17681"/>
</dbReference>
<proteinExistence type="predicted"/>
<dbReference type="AlphaFoldDB" id="A0A8W8J7I4"/>
<dbReference type="InterPro" id="IPR043128">
    <property type="entry name" value="Rev_trsase/Diguanyl_cyclase"/>
</dbReference>
<dbReference type="InterPro" id="IPR043502">
    <property type="entry name" value="DNA/RNA_pol_sf"/>
</dbReference>
<dbReference type="CDD" id="cd09275">
    <property type="entry name" value="RNase_HI_RT_DIRS1"/>
    <property type="match status" value="1"/>
</dbReference>
<organism evidence="2 3">
    <name type="scientific">Magallana gigas</name>
    <name type="common">Pacific oyster</name>
    <name type="synonym">Crassostrea gigas</name>
    <dbReference type="NCBI Taxonomy" id="29159"/>
    <lineage>
        <taxon>Eukaryota</taxon>
        <taxon>Metazoa</taxon>
        <taxon>Spiralia</taxon>
        <taxon>Lophotrochozoa</taxon>
        <taxon>Mollusca</taxon>
        <taxon>Bivalvia</taxon>
        <taxon>Autobranchia</taxon>
        <taxon>Pteriomorphia</taxon>
        <taxon>Ostreida</taxon>
        <taxon>Ostreoidea</taxon>
        <taxon>Ostreidae</taxon>
        <taxon>Magallana</taxon>
    </lineage>
</organism>
<protein>
    <recommendedName>
        <fullName evidence="1">Reverse transcriptase domain-containing protein</fullName>
    </recommendedName>
</protein>
<evidence type="ECO:0000259" key="1">
    <source>
        <dbReference type="PROSITE" id="PS50878"/>
    </source>
</evidence>
<dbReference type="Pfam" id="PF00078">
    <property type="entry name" value="RVT_1"/>
    <property type="match status" value="1"/>
</dbReference>
<accession>A0A8W8J7I4</accession>
<dbReference type="Proteomes" id="UP000005408">
    <property type="component" value="Unassembled WGS sequence"/>
</dbReference>
<feature type="domain" description="Reverse transcriptase" evidence="1">
    <location>
        <begin position="1"/>
        <end position="150"/>
    </location>
</feature>
<dbReference type="PANTHER" id="PTHR33050:SF8">
    <property type="entry name" value="REVERSE TRANSCRIPTASE DOMAIN-CONTAINING PROTEIN"/>
    <property type="match status" value="1"/>
</dbReference>
<evidence type="ECO:0000313" key="3">
    <source>
        <dbReference type="Proteomes" id="UP000005408"/>
    </source>
</evidence>
<sequence>PRDLCTVQYQTIDTAIAAIKNIGVGALLAKTDLESAYKQVPVHPSDFELLGFSIDGQFYFDKTLPFGLSYSCNLFEKFSSALQWILQNKFSVVHCVHMLDDFLFIGNPDSLECHNALMAFHSLADNIHLPIKHAKTVFPCTTLTFLGLEIDTIKFKIRLPQDKLFRLADTIQLFKNKRTTTLRELQSLIGVLNFSCSVVPPGRTFLRRIIDLTKGLKKPFHHRRLNAEARADLEAWSIFIEHFNGKALFHSGKLCSSQTLHLFTDASNLGFGCTFDRQWFYGPFETDWLKYHISVREFFPIVLAMEIWGESLSNTAVVLHSDNSAVVHVINKNSSKDPHLMKLMRRLMLASLKYNIHFFAEHIPGLYNVAPDLLSRLQIQRFRELFPAMKAEKTSVPQALLHI</sequence>
<reference evidence="2" key="1">
    <citation type="submission" date="2022-08" db="UniProtKB">
        <authorList>
            <consortium name="EnsemblMetazoa"/>
        </authorList>
    </citation>
    <scope>IDENTIFICATION</scope>
    <source>
        <strain evidence="2">05x7-T-G4-1.051#20</strain>
    </source>
</reference>
<dbReference type="Gene3D" id="3.30.70.270">
    <property type="match status" value="2"/>
</dbReference>
<dbReference type="CDD" id="cd03714">
    <property type="entry name" value="RT_DIRS1"/>
    <property type="match status" value="1"/>
</dbReference>
<dbReference type="PANTHER" id="PTHR33050">
    <property type="entry name" value="REVERSE TRANSCRIPTASE DOMAIN-CONTAINING PROTEIN"/>
    <property type="match status" value="1"/>
</dbReference>
<keyword evidence="3" id="KW-1185">Reference proteome</keyword>
<dbReference type="InterPro" id="IPR000477">
    <property type="entry name" value="RT_dom"/>
</dbReference>
<evidence type="ECO:0000313" key="2">
    <source>
        <dbReference type="EnsemblMetazoa" id="G17681.1:cds"/>
    </source>
</evidence>
<name>A0A8W8J7I4_MAGGI</name>
<dbReference type="PROSITE" id="PS50878">
    <property type="entry name" value="RT_POL"/>
    <property type="match status" value="1"/>
</dbReference>